<dbReference type="RefSeq" id="XP_014672315.1">
    <property type="nucleotide sequence ID" value="XM_014816829.1"/>
</dbReference>
<feature type="domain" description="PPM-type phosphatase" evidence="2">
    <location>
        <begin position="1"/>
        <end position="170"/>
    </location>
</feature>
<sequence length="640" mass="68918">MLPSLPVQEKQRIESVGGAVKPKSGVHRVVWQRPKQNHRGPIRRSTELDHIPFLAVARSLGDLWSYDYARGEFAVSPEPDTHVLAIEHSRHRCLILASDGLWNMLSPLSAAAVVEQAERMEEEQYWQKSNGSKASFPNINPSCMLVDKTMGRWRKRNLRADNTSVVTVMLDPQGPSRSTVLQRHLNLLRLRKRNGSLSTSHLVLTDPSSTPKPKTPPQLPQPNTLWHSAPRMGTSSLLGAHKKFADSEHSAFSRNPFSATVLPPRGSTVDASEQSASLRSSSEGDLLPPMPPCVNPNGPITGATCEQPPIPVAVATTRQTTVDVEAPGDRTDSPPQPAAFCVSASGGGPTRDATLVAEVITVDASPAPGGAGSPVRPTAVNKVILPAKYKQRLEARAASEARLSSGCGTPQGGAAVVAKPLTDQDWTWNIDFDCGEIVEIEREEEEKATTTTLEEARDVVAASPRLSAPCQGRGVAPTMPGRVGAPARRLARSRTLGCAVEARQTAGATHTRRMVLRQKSVAGVNSVMSRVSDYVMRRDAPPAGCEPVRVFAAHNSEDKRPALSAGCSTAARKACKRKLSHASQEAVPAKHRVTRSLIAKTTGCNDAGSGGRKLTKKPSLLQLGRQKLLRLTTRSKYNLH</sequence>
<feature type="region of interest" description="Disordered" evidence="1">
    <location>
        <begin position="198"/>
        <end position="232"/>
    </location>
</feature>
<dbReference type="Pfam" id="PF00481">
    <property type="entry name" value="PP2C"/>
    <property type="match status" value="1"/>
</dbReference>
<feature type="region of interest" description="Disordered" evidence="1">
    <location>
        <begin position="255"/>
        <end position="289"/>
    </location>
</feature>
<name>A0ABM1EJE4_PRICU</name>
<evidence type="ECO:0000313" key="3">
    <source>
        <dbReference type="Proteomes" id="UP000695022"/>
    </source>
</evidence>
<dbReference type="SUPFAM" id="SSF81606">
    <property type="entry name" value="PP2C-like"/>
    <property type="match status" value="1"/>
</dbReference>
<reference evidence="4" key="1">
    <citation type="submission" date="2025-08" db="UniProtKB">
        <authorList>
            <consortium name="RefSeq"/>
        </authorList>
    </citation>
    <scope>IDENTIFICATION</scope>
</reference>
<dbReference type="Gene3D" id="3.60.40.10">
    <property type="entry name" value="PPM-type phosphatase domain"/>
    <property type="match status" value="1"/>
</dbReference>
<dbReference type="InterPro" id="IPR001932">
    <property type="entry name" value="PPM-type_phosphatase-like_dom"/>
</dbReference>
<evidence type="ECO:0000313" key="4">
    <source>
        <dbReference type="RefSeq" id="XP_014672315.1"/>
    </source>
</evidence>
<dbReference type="PROSITE" id="PS51746">
    <property type="entry name" value="PPM_2"/>
    <property type="match status" value="1"/>
</dbReference>
<gene>
    <name evidence="4" type="primary">LOC106812847</name>
</gene>
<dbReference type="PANTHER" id="PTHR47992">
    <property type="entry name" value="PROTEIN PHOSPHATASE"/>
    <property type="match status" value="1"/>
</dbReference>
<accession>A0ABM1EJE4</accession>
<organism evidence="3 4">
    <name type="scientific">Priapulus caudatus</name>
    <name type="common">Priapulid worm</name>
    <dbReference type="NCBI Taxonomy" id="37621"/>
    <lineage>
        <taxon>Eukaryota</taxon>
        <taxon>Metazoa</taxon>
        <taxon>Ecdysozoa</taxon>
        <taxon>Scalidophora</taxon>
        <taxon>Priapulida</taxon>
        <taxon>Priapulimorpha</taxon>
        <taxon>Priapulimorphida</taxon>
        <taxon>Priapulidae</taxon>
        <taxon>Priapulus</taxon>
    </lineage>
</organism>
<proteinExistence type="predicted"/>
<protein>
    <submittedName>
        <fullName evidence="4">Uncharacterized protein LOC106812847</fullName>
    </submittedName>
</protein>
<evidence type="ECO:0000259" key="2">
    <source>
        <dbReference type="PROSITE" id="PS51746"/>
    </source>
</evidence>
<dbReference type="InterPro" id="IPR015655">
    <property type="entry name" value="PP2C"/>
</dbReference>
<dbReference type="Proteomes" id="UP000695022">
    <property type="component" value="Unplaced"/>
</dbReference>
<dbReference type="GeneID" id="106812847"/>
<dbReference type="InterPro" id="IPR036457">
    <property type="entry name" value="PPM-type-like_dom_sf"/>
</dbReference>
<evidence type="ECO:0000256" key="1">
    <source>
        <dbReference type="SAM" id="MobiDB-lite"/>
    </source>
</evidence>
<keyword evidence="3" id="KW-1185">Reference proteome</keyword>
<feature type="compositionally biased region" description="Low complexity" evidence="1">
    <location>
        <begin position="271"/>
        <end position="283"/>
    </location>
</feature>